<dbReference type="InterPro" id="IPR012347">
    <property type="entry name" value="Ferritin-like"/>
</dbReference>
<accession>A0ABQ2NSU3</accession>
<reference evidence="3" key="1">
    <citation type="journal article" date="2019" name="Int. J. Syst. Evol. Microbiol.">
        <title>The Global Catalogue of Microorganisms (GCM) 10K type strain sequencing project: providing services to taxonomists for standard genome sequencing and annotation.</title>
        <authorList>
            <consortium name="The Broad Institute Genomics Platform"/>
            <consortium name="The Broad Institute Genome Sequencing Center for Infectious Disease"/>
            <person name="Wu L."/>
            <person name="Ma J."/>
        </authorList>
    </citation>
    <scope>NUCLEOTIDE SEQUENCE [LARGE SCALE GENOMIC DNA]</scope>
    <source>
        <strain evidence="3">CGMCC 1.7693</strain>
    </source>
</reference>
<sequence>MDKKNIHLTAAEIASVWTGYLNDTLAKCILSFMLKHMEDSEIKPVVQHAFDNFTNQIDQLHQIFEEENFATPNGFTEKDVNMNAPWLFTDAFCLTYVTHMARIGMITYSGFVAMSIKKEIRDYSIHALHDMTALYDHAVQVALEKGINSRPPYIEIPKETNYVDSKKYMSGLNPFSEKRPLNAVEISQLYMNIQTNEMGIKLCLAFAQTSPTKVVQDFMLRAKNISQKHIKIFVDNLMQDEIGAPQLPDIAVSDSTTQTFSDKLMMFHMSLIMSAGVGNYATAAAASQRLDLAASYERLSMEVTKLAKSGADIMIDNNWLEQPPGTKNREKLAKNKGKS</sequence>
<evidence type="ECO:0000313" key="3">
    <source>
        <dbReference type="Proteomes" id="UP000641206"/>
    </source>
</evidence>
<evidence type="ECO:0008006" key="4">
    <source>
        <dbReference type="Google" id="ProtNLM"/>
    </source>
</evidence>
<keyword evidence="3" id="KW-1185">Reference proteome</keyword>
<dbReference type="Gene3D" id="1.20.1260.10">
    <property type="match status" value="2"/>
</dbReference>
<evidence type="ECO:0000256" key="1">
    <source>
        <dbReference type="SAM" id="MobiDB-lite"/>
    </source>
</evidence>
<protein>
    <recommendedName>
        <fullName evidence="4">DUF3231 family protein</fullName>
    </recommendedName>
</protein>
<organism evidence="2 3">
    <name type="scientific">Oceanobacillus neutriphilus</name>
    <dbReference type="NCBI Taxonomy" id="531815"/>
    <lineage>
        <taxon>Bacteria</taxon>
        <taxon>Bacillati</taxon>
        <taxon>Bacillota</taxon>
        <taxon>Bacilli</taxon>
        <taxon>Bacillales</taxon>
        <taxon>Bacillaceae</taxon>
        <taxon>Oceanobacillus</taxon>
    </lineage>
</organism>
<evidence type="ECO:0000313" key="2">
    <source>
        <dbReference type="EMBL" id="GGP08905.1"/>
    </source>
</evidence>
<dbReference type="RefSeq" id="WP_188733435.1">
    <property type="nucleotide sequence ID" value="NZ_BMLW01000002.1"/>
</dbReference>
<comment type="caution">
    <text evidence="2">The sequence shown here is derived from an EMBL/GenBank/DDBJ whole genome shotgun (WGS) entry which is preliminary data.</text>
</comment>
<gene>
    <name evidence="2" type="ORF">GCM10011346_11090</name>
</gene>
<dbReference type="InterPro" id="IPR021617">
    <property type="entry name" value="DUF3231"/>
</dbReference>
<name>A0ABQ2NSU3_9BACI</name>
<feature type="region of interest" description="Disordered" evidence="1">
    <location>
        <begin position="320"/>
        <end position="339"/>
    </location>
</feature>
<dbReference type="Pfam" id="PF11553">
    <property type="entry name" value="DUF3231"/>
    <property type="match status" value="2"/>
</dbReference>
<dbReference type="EMBL" id="BMLW01000002">
    <property type="protein sequence ID" value="GGP08905.1"/>
    <property type="molecule type" value="Genomic_DNA"/>
</dbReference>
<dbReference type="Proteomes" id="UP000641206">
    <property type="component" value="Unassembled WGS sequence"/>
</dbReference>
<proteinExistence type="predicted"/>